<organism evidence="1 2">
    <name type="scientific">Streptoalloteichus tenebrarius (strain ATCC 17920 / DSM 40477 / JCM 4838 / CBS 697.72 / NBRC 16177 / NCIMB 11028 / NRRL B-12390 / A12253. 1 / ISP 5477)</name>
    <name type="common">Streptomyces tenebrarius</name>
    <dbReference type="NCBI Taxonomy" id="1933"/>
    <lineage>
        <taxon>Bacteria</taxon>
        <taxon>Bacillati</taxon>
        <taxon>Actinomycetota</taxon>
        <taxon>Actinomycetes</taxon>
        <taxon>Pseudonocardiales</taxon>
        <taxon>Pseudonocardiaceae</taxon>
        <taxon>Streptoalloteichus</taxon>
    </lineage>
</organism>
<proteinExistence type="predicted"/>
<evidence type="ECO:0000313" key="1">
    <source>
        <dbReference type="EMBL" id="MCP2262369.1"/>
    </source>
</evidence>
<dbReference type="Proteomes" id="UP001205311">
    <property type="component" value="Unassembled WGS sequence"/>
</dbReference>
<reference evidence="1 2" key="1">
    <citation type="submission" date="2022-06" db="EMBL/GenBank/DDBJ databases">
        <title>Genomic Encyclopedia of Archaeal and Bacterial Type Strains, Phase II (KMG-II): from individual species to whole genera.</title>
        <authorList>
            <person name="Goeker M."/>
        </authorList>
    </citation>
    <scope>NUCLEOTIDE SEQUENCE [LARGE SCALE GENOMIC DNA]</scope>
    <source>
        <strain evidence="1 2">DSM 40477</strain>
    </source>
</reference>
<comment type="caution">
    <text evidence="1">The sequence shown here is derived from an EMBL/GenBank/DDBJ whole genome shotgun (WGS) entry which is preliminary data.</text>
</comment>
<keyword evidence="2" id="KW-1185">Reference proteome</keyword>
<gene>
    <name evidence="1" type="ORF">LX15_006105</name>
</gene>
<name>A0ABT1I3P2_STRSD</name>
<evidence type="ECO:0000313" key="2">
    <source>
        <dbReference type="Proteomes" id="UP001205311"/>
    </source>
</evidence>
<protein>
    <submittedName>
        <fullName evidence="1">Uncharacterized protein</fullName>
    </submittedName>
</protein>
<accession>A0ABT1I3P2</accession>
<sequence length="100" mass="11131">MGTREPRCERCDLPIGQCEHTRRASAPGRSPDVLLVSPTGTAHLPGGCAHKDDPDYSRWGEIRHVPQAWERLGNQEPIPVNGGANRQLVARVRCKDCERH</sequence>
<dbReference type="RefSeq" id="WP_253674506.1">
    <property type="nucleotide sequence ID" value="NZ_JAMTCP010000066.1"/>
</dbReference>
<dbReference type="EMBL" id="JAMTCP010000066">
    <property type="protein sequence ID" value="MCP2262369.1"/>
    <property type="molecule type" value="Genomic_DNA"/>
</dbReference>